<dbReference type="Pfam" id="PF01073">
    <property type="entry name" value="3Beta_HSD"/>
    <property type="match status" value="1"/>
</dbReference>
<dbReference type="AlphaFoldDB" id="A0A5C5Z6K9"/>
<dbReference type="InterPro" id="IPR002225">
    <property type="entry name" value="3Beta_OHSteriod_DH/Estase"/>
</dbReference>
<dbReference type="Proteomes" id="UP000315010">
    <property type="component" value="Unassembled WGS sequence"/>
</dbReference>
<evidence type="ECO:0000313" key="5">
    <source>
        <dbReference type="Proteomes" id="UP000315010"/>
    </source>
</evidence>
<comment type="caution">
    <text evidence="4">The sequence shown here is derived from an EMBL/GenBank/DDBJ whole genome shotgun (WGS) entry which is preliminary data.</text>
</comment>
<reference evidence="4 5" key="1">
    <citation type="submission" date="2019-02" db="EMBL/GenBank/DDBJ databases">
        <title>Deep-cultivation of Planctomycetes and their phenomic and genomic characterization uncovers novel biology.</title>
        <authorList>
            <person name="Wiegand S."/>
            <person name="Jogler M."/>
            <person name="Boedeker C."/>
            <person name="Pinto D."/>
            <person name="Vollmers J."/>
            <person name="Rivas-Marin E."/>
            <person name="Kohn T."/>
            <person name="Peeters S.H."/>
            <person name="Heuer A."/>
            <person name="Rast P."/>
            <person name="Oberbeckmann S."/>
            <person name="Bunk B."/>
            <person name="Jeske O."/>
            <person name="Meyerdierks A."/>
            <person name="Storesund J.E."/>
            <person name="Kallscheuer N."/>
            <person name="Luecker S."/>
            <person name="Lage O.M."/>
            <person name="Pohl T."/>
            <person name="Merkel B.J."/>
            <person name="Hornburger P."/>
            <person name="Mueller R.-W."/>
            <person name="Bruemmer F."/>
            <person name="Labrenz M."/>
            <person name="Spormann A.M."/>
            <person name="Op Den Camp H."/>
            <person name="Overmann J."/>
            <person name="Amann R."/>
            <person name="Jetten M.S.M."/>
            <person name="Mascher T."/>
            <person name="Medema M.H."/>
            <person name="Devos D.P."/>
            <person name="Kaster A.-K."/>
            <person name="Ovreas L."/>
            <person name="Rohde M."/>
            <person name="Galperin M.Y."/>
            <person name="Jogler C."/>
        </authorList>
    </citation>
    <scope>NUCLEOTIDE SEQUENCE [LARGE SCALE GENOMIC DNA]</scope>
    <source>
        <strain evidence="4 5">CA13</strain>
    </source>
</reference>
<feature type="domain" description="3-beta hydroxysteroid dehydrogenase/isomerase" evidence="3">
    <location>
        <begin position="4"/>
        <end position="256"/>
    </location>
</feature>
<dbReference type="Gene3D" id="3.40.50.720">
    <property type="entry name" value="NAD(P)-binding Rossmann-like Domain"/>
    <property type="match status" value="1"/>
</dbReference>
<dbReference type="GO" id="GO:0006694">
    <property type="term" value="P:steroid biosynthetic process"/>
    <property type="evidence" value="ECO:0007669"/>
    <property type="project" value="InterPro"/>
</dbReference>
<organism evidence="4 5">
    <name type="scientific">Novipirellula herctigrandis</name>
    <dbReference type="NCBI Taxonomy" id="2527986"/>
    <lineage>
        <taxon>Bacteria</taxon>
        <taxon>Pseudomonadati</taxon>
        <taxon>Planctomycetota</taxon>
        <taxon>Planctomycetia</taxon>
        <taxon>Pirellulales</taxon>
        <taxon>Pirellulaceae</taxon>
        <taxon>Novipirellula</taxon>
    </lineage>
</organism>
<dbReference type="OrthoDB" id="9811743at2"/>
<protein>
    <submittedName>
        <fullName evidence="4">3 beta-hydroxysteroid dehydrogenase/Delta 5--&gt;4-isomerase</fullName>
    </submittedName>
</protein>
<dbReference type="InterPro" id="IPR050177">
    <property type="entry name" value="Lipid_A_modif_metabolic_enz"/>
</dbReference>
<dbReference type="PANTHER" id="PTHR43245">
    <property type="entry name" value="BIFUNCTIONAL POLYMYXIN RESISTANCE PROTEIN ARNA"/>
    <property type="match status" value="1"/>
</dbReference>
<keyword evidence="2" id="KW-0560">Oxidoreductase</keyword>
<dbReference type="GO" id="GO:0016616">
    <property type="term" value="F:oxidoreductase activity, acting on the CH-OH group of donors, NAD or NADP as acceptor"/>
    <property type="evidence" value="ECO:0007669"/>
    <property type="project" value="InterPro"/>
</dbReference>
<keyword evidence="5" id="KW-1185">Reference proteome</keyword>
<sequence length="332" mass="36534">MRVLVTGCGGFLGREIVRQLRDRGDDVVGISRGQYPDLKKIGMQHRQGDLRDEAFCRANICDVDAVVHTAAVAGVWGPWEHFYSINKVATDHVISACQSSGIRDLVFTSSPSVTFDGEHQRNVNESVPYPTKWLCHYPHTKALAEKAVLRAHAPGTLHTLALRPHLIWGNEDPHIIPRVLDRARSGRLRIVGDGKNIVDTVHVINAAAAHLDALDALASDPQTAGGRAYFVAQDEPVSCWDWIGQLCEIGGVEPPRKTIRYGAAYRVGGILEAAYKVTARKSEPPMTRFVAAQLAKDHYFDITAAKERLGYRVRITMAEGLEQLSRSVVSSS</sequence>
<name>A0A5C5Z6K9_9BACT</name>
<comment type="similarity">
    <text evidence="1">Belongs to the 3-beta-HSD family.</text>
</comment>
<dbReference type="EMBL" id="SJPJ01000001">
    <property type="protein sequence ID" value="TWT82878.1"/>
    <property type="molecule type" value="Genomic_DNA"/>
</dbReference>
<dbReference type="GO" id="GO:0016853">
    <property type="term" value="F:isomerase activity"/>
    <property type="evidence" value="ECO:0007669"/>
    <property type="project" value="UniProtKB-KW"/>
</dbReference>
<accession>A0A5C5Z6K9</accession>
<proteinExistence type="inferred from homology"/>
<dbReference type="SUPFAM" id="SSF51735">
    <property type="entry name" value="NAD(P)-binding Rossmann-fold domains"/>
    <property type="match status" value="1"/>
</dbReference>
<keyword evidence="4" id="KW-0413">Isomerase</keyword>
<dbReference type="RefSeq" id="WP_146399662.1">
    <property type="nucleotide sequence ID" value="NZ_SJPJ01000001.1"/>
</dbReference>
<gene>
    <name evidence="4" type="ORF">CA13_43410</name>
</gene>
<evidence type="ECO:0000256" key="2">
    <source>
        <dbReference type="ARBA" id="ARBA00023002"/>
    </source>
</evidence>
<evidence type="ECO:0000313" key="4">
    <source>
        <dbReference type="EMBL" id="TWT82878.1"/>
    </source>
</evidence>
<dbReference type="InterPro" id="IPR036291">
    <property type="entry name" value="NAD(P)-bd_dom_sf"/>
</dbReference>
<dbReference type="PANTHER" id="PTHR43245:SF51">
    <property type="entry name" value="SHORT CHAIN DEHYDROGENASE_REDUCTASE FAMILY 42E, MEMBER 2"/>
    <property type="match status" value="1"/>
</dbReference>
<evidence type="ECO:0000259" key="3">
    <source>
        <dbReference type="Pfam" id="PF01073"/>
    </source>
</evidence>
<evidence type="ECO:0000256" key="1">
    <source>
        <dbReference type="ARBA" id="ARBA00009219"/>
    </source>
</evidence>